<feature type="region of interest" description="Disordered" evidence="1">
    <location>
        <begin position="77"/>
        <end position="197"/>
    </location>
</feature>
<gene>
    <name evidence="3" type="primary">LOC111744423</name>
</gene>
<feature type="compositionally biased region" description="Basic and acidic residues" evidence="1">
    <location>
        <begin position="140"/>
        <end position="150"/>
    </location>
</feature>
<keyword evidence="2" id="KW-1185">Reference proteome</keyword>
<accession>A0A6P6CT44</accession>
<dbReference type="AlphaFoldDB" id="A0A6P6CT44"/>
<dbReference type="OrthoDB" id="10501940at2759"/>
<dbReference type="RefSeq" id="XP_023390736.1">
    <property type="nucleotide sequence ID" value="XM_023534968.1"/>
</dbReference>
<organism evidence="2 3">
    <name type="scientific">Pteropus vampyrus</name>
    <name type="common">Large flying fox</name>
    <dbReference type="NCBI Taxonomy" id="132908"/>
    <lineage>
        <taxon>Eukaryota</taxon>
        <taxon>Metazoa</taxon>
        <taxon>Chordata</taxon>
        <taxon>Craniata</taxon>
        <taxon>Vertebrata</taxon>
        <taxon>Euteleostomi</taxon>
        <taxon>Mammalia</taxon>
        <taxon>Eutheria</taxon>
        <taxon>Laurasiatheria</taxon>
        <taxon>Chiroptera</taxon>
        <taxon>Yinpterochiroptera</taxon>
        <taxon>Pteropodoidea</taxon>
        <taxon>Pteropodidae</taxon>
        <taxon>Pteropodinae</taxon>
        <taxon>Pteropus</taxon>
    </lineage>
</organism>
<feature type="region of interest" description="Disordered" evidence="1">
    <location>
        <begin position="20"/>
        <end position="44"/>
    </location>
</feature>
<evidence type="ECO:0000256" key="1">
    <source>
        <dbReference type="SAM" id="MobiDB-lite"/>
    </source>
</evidence>
<name>A0A6P6CT44_PTEVA</name>
<dbReference type="KEGG" id="pvp:111744423"/>
<reference evidence="3" key="1">
    <citation type="submission" date="2025-08" db="UniProtKB">
        <authorList>
            <consortium name="RefSeq"/>
        </authorList>
    </citation>
    <scope>IDENTIFICATION</scope>
    <source>
        <tissue evidence="3">Kidney</tissue>
    </source>
</reference>
<evidence type="ECO:0000313" key="2">
    <source>
        <dbReference type="Proteomes" id="UP000515202"/>
    </source>
</evidence>
<evidence type="ECO:0000313" key="3">
    <source>
        <dbReference type="RefSeq" id="XP_023390736.1"/>
    </source>
</evidence>
<feature type="compositionally biased region" description="Pro residues" evidence="1">
    <location>
        <begin position="83"/>
        <end position="93"/>
    </location>
</feature>
<dbReference type="GeneID" id="111744423"/>
<sequence>MRGPGAERVRDAAARLQFCGAQGPGWRPLPAARPLSPAPTRPATHVAARQHLVGRGRPVAPPHALRRARPAARFLARSRAGAPSPPRDPPGPARPALRPPRSTGGTEIPLSAAGLVRRPSEQLSATYTRAGPRCRPHSRLLTEERKKPARTDAASPQGPDSGVWATGGRRSREVPGSGGTGLALNGRGATAHPGRGREAGSCENRLWSRHCSSVTSGSHPNRQGLFPLLEVGTSNRTDLIGALGSFDERICGTLLLQACDIRRMVDRLDEASVICSLQACLVSKTSDDFKGSDLEELRNTDGSPHRCGGSSLCHNCLGNQAKKFSWRHQNKVPQIPKNYLDEICT</sequence>
<protein>
    <submittedName>
        <fullName evidence="3">Uncharacterized protein LOC111744423</fullName>
    </submittedName>
</protein>
<proteinExistence type="predicted"/>
<dbReference type="Proteomes" id="UP000515202">
    <property type="component" value="Unplaced"/>
</dbReference>